<keyword evidence="5" id="KW-1185">Reference proteome</keyword>
<dbReference type="InterPro" id="IPR004647">
    <property type="entry name" value="Fe-S_hydro-lyase_TtdB-typ_cat"/>
</dbReference>
<comment type="similarity">
    <text evidence="1">Belongs to the class-I fumarase family.</text>
</comment>
<evidence type="ECO:0000256" key="2">
    <source>
        <dbReference type="ARBA" id="ARBA00023239"/>
    </source>
</evidence>
<keyword evidence="2" id="KW-0456">Lyase</keyword>
<evidence type="ECO:0000259" key="3">
    <source>
        <dbReference type="Pfam" id="PF05683"/>
    </source>
</evidence>
<dbReference type="Proteomes" id="UP000253099">
    <property type="component" value="Unassembled WGS sequence"/>
</dbReference>
<reference evidence="4 5" key="1">
    <citation type="submission" date="2018-06" db="EMBL/GenBank/DDBJ databases">
        <title>Genomic insight into two independent archaeal endosymbiosis events.</title>
        <authorList>
            <person name="Lind A.E."/>
            <person name="Lewis W.H."/>
            <person name="Spang A."/>
            <person name="Guy L."/>
            <person name="Embley M.T."/>
            <person name="Ettema T.J.G."/>
        </authorList>
    </citation>
    <scope>NUCLEOTIDE SEQUENCE [LARGE SCALE GENOMIC DNA]</scope>
    <source>
        <strain evidence="4">NOE</strain>
    </source>
</reference>
<dbReference type="AlphaFoldDB" id="A0A366M819"/>
<feature type="domain" description="Fe-S hydro-lyase tartrate dehydratase beta-type catalytic" evidence="3">
    <location>
        <begin position="6"/>
        <end position="167"/>
    </location>
</feature>
<dbReference type="PANTHER" id="PTHR43351:SF2">
    <property type="entry name" value="L(+)-TARTRATE DEHYDRATASE SUBUNIT BETA-RELATED"/>
    <property type="match status" value="1"/>
</dbReference>
<dbReference type="Pfam" id="PF05683">
    <property type="entry name" value="Fumerase_C"/>
    <property type="match status" value="1"/>
</dbReference>
<comment type="caution">
    <text evidence="4">The sequence shown here is derived from an EMBL/GenBank/DDBJ whole genome shotgun (WGS) entry which is preliminary data.</text>
</comment>
<evidence type="ECO:0000313" key="5">
    <source>
        <dbReference type="Proteomes" id="UP000253099"/>
    </source>
</evidence>
<evidence type="ECO:0000313" key="4">
    <source>
        <dbReference type="EMBL" id="RBQ22346.1"/>
    </source>
</evidence>
<dbReference type="PANTHER" id="PTHR43351">
    <property type="entry name" value="L(+)-TARTRATE DEHYDRATASE SUBUNIT BETA"/>
    <property type="match status" value="1"/>
</dbReference>
<organism evidence="4 5">
    <name type="scientific">Candidatus Methanobinarius endosymbioticus</name>
    <dbReference type="NCBI Taxonomy" id="2006182"/>
    <lineage>
        <taxon>Archaea</taxon>
        <taxon>Methanobacteriati</taxon>
        <taxon>Methanobacteriota</taxon>
        <taxon>Methanomada group</taxon>
        <taxon>Methanobacteria</taxon>
        <taxon>Methanobacteriales</taxon>
        <taxon>Methanobacteriaceae</taxon>
        <taxon>Candidatus Methanobinarius</taxon>
    </lineage>
</organism>
<dbReference type="EMBL" id="NIZT01000070">
    <property type="protein sequence ID" value="RBQ22346.1"/>
    <property type="molecule type" value="Genomic_DNA"/>
</dbReference>
<proteinExistence type="inferred from homology"/>
<dbReference type="Gene3D" id="3.20.130.10">
    <property type="entry name" value="Fe-S hydro-lyase, tartrate dehydratase beta-type, catalytic domain"/>
    <property type="match status" value="1"/>
</dbReference>
<evidence type="ECO:0000256" key="1">
    <source>
        <dbReference type="ARBA" id="ARBA00008876"/>
    </source>
</evidence>
<dbReference type="InterPro" id="IPR036660">
    <property type="entry name" value="Fe-S_hydroAse_TtdB_cat_sf"/>
</dbReference>
<name>A0A366M819_9EURY</name>
<sequence>MKEITTPISDEEVIDLKIGDKLLISGIIFTGRDVVLPKLKNKINNGFKNEIPFDLEGSVIMHTAVSDAGIAPTTSNKEEIESSMTILAKNGVKIHIGKGALSTETKMLLNNENSIFVVTPPVAAFLTDHILSKEVIAYEEEGIEAIFKLNVKNIPGIVSIAHGESLY</sequence>
<dbReference type="GO" id="GO:0016836">
    <property type="term" value="F:hydro-lyase activity"/>
    <property type="evidence" value="ECO:0007669"/>
    <property type="project" value="InterPro"/>
</dbReference>
<accession>A0A366M819</accession>
<gene>
    <name evidence="4" type="ORF">ALNOE001_20890</name>
</gene>
<dbReference type="SUPFAM" id="SSF117457">
    <property type="entry name" value="FumA C-terminal domain-like"/>
    <property type="match status" value="1"/>
</dbReference>
<protein>
    <recommendedName>
        <fullName evidence="3">Fe-S hydro-lyase tartrate dehydratase beta-type catalytic domain-containing protein</fullName>
    </recommendedName>
</protein>